<dbReference type="Proteomes" id="UP000000719">
    <property type="component" value="Chromosome"/>
</dbReference>
<name>B8CZU0_HALOH</name>
<dbReference type="KEGG" id="hor:Hore_20470"/>
<evidence type="ECO:0000313" key="8">
    <source>
        <dbReference type="Proteomes" id="UP000000719"/>
    </source>
</evidence>
<keyword evidence="4 5" id="KW-0732">Signal</keyword>
<dbReference type="Gene3D" id="3.40.190.10">
    <property type="entry name" value="Periplasmic binding protein-like II"/>
    <property type="match status" value="2"/>
</dbReference>
<dbReference type="GO" id="GO:0015768">
    <property type="term" value="P:maltose transport"/>
    <property type="evidence" value="ECO:0007669"/>
    <property type="project" value="TreeGrafter"/>
</dbReference>
<comment type="similarity">
    <text evidence="1 5">Belongs to the bacterial solute-binding protein 1 family.</text>
</comment>
<dbReference type="Pfam" id="PF13416">
    <property type="entry name" value="SBP_bac_8"/>
    <property type="match status" value="1"/>
</dbReference>
<dbReference type="SUPFAM" id="SSF53850">
    <property type="entry name" value="Periplasmic binding protein-like II"/>
    <property type="match status" value="1"/>
</dbReference>
<dbReference type="RefSeq" id="WP_015923761.1">
    <property type="nucleotide sequence ID" value="NC_011899.1"/>
</dbReference>
<gene>
    <name evidence="7" type="ordered locus">Hore_20470</name>
</gene>
<dbReference type="OrthoDB" id="9766758at2"/>
<evidence type="ECO:0000256" key="5">
    <source>
        <dbReference type="RuleBase" id="RU365005"/>
    </source>
</evidence>
<dbReference type="STRING" id="373903.Hore_20470"/>
<comment type="subcellular location">
    <subcellularLocation>
        <location evidence="5">Cell membrane</location>
        <topology evidence="5">Lipid-anchor</topology>
    </subcellularLocation>
</comment>
<dbReference type="GO" id="GO:0055052">
    <property type="term" value="C:ATP-binding cassette (ABC) transporter complex, substrate-binding subunit-containing"/>
    <property type="evidence" value="ECO:0007669"/>
    <property type="project" value="TreeGrafter"/>
</dbReference>
<feature type="signal peptide" evidence="5">
    <location>
        <begin position="1"/>
        <end position="21"/>
    </location>
</feature>
<dbReference type="EMBL" id="CP001098">
    <property type="protein sequence ID" value="ACL70792.1"/>
    <property type="molecule type" value="Genomic_DNA"/>
</dbReference>
<dbReference type="PANTHER" id="PTHR30061">
    <property type="entry name" value="MALTOSE-BINDING PERIPLASMIC PROTEIN"/>
    <property type="match status" value="1"/>
</dbReference>
<keyword evidence="8" id="KW-1185">Reference proteome</keyword>
<keyword evidence="5" id="KW-0449">Lipoprotein</keyword>
<feature type="chain" id="PRO_5013423436" description="Maltodextrin-binding protein" evidence="5">
    <location>
        <begin position="22"/>
        <end position="406"/>
    </location>
</feature>
<organism evidence="7 8">
    <name type="scientific">Halothermothrix orenii (strain H 168 / OCM 544 / DSM 9562)</name>
    <dbReference type="NCBI Taxonomy" id="373903"/>
    <lineage>
        <taxon>Bacteria</taxon>
        <taxon>Bacillati</taxon>
        <taxon>Bacillota</taxon>
        <taxon>Clostridia</taxon>
        <taxon>Halanaerobiales</taxon>
        <taxon>Halothermotrichaceae</taxon>
        <taxon>Halothermothrix</taxon>
    </lineage>
</organism>
<dbReference type="InterPro" id="IPR006060">
    <property type="entry name" value="Maltose/Cyclodextrin-bd"/>
</dbReference>
<evidence type="ECO:0000256" key="3">
    <source>
        <dbReference type="ARBA" id="ARBA00022597"/>
    </source>
</evidence>
<feature type="region of interest" description="Disordered" evidence="6">
    <location>
        <begin position="383"/>
        <end position="406"/>
    </location>
</feature>
<evidence type="ECO:0000256" key="1">
    <source>
        <dbReference type="ARBA" id="ARBA00008520"/>
    </source>
</evidence>
<dbReference type="GO" id="GO:0015144">
    <property type="term" value="F:carbohydrate transmembrane transporter activity"/>
    <property type="evidence" value="ECO:0007669"/>
    <property type="project" value="InterPro"/>
</dbReference>
<keyword evidence="5" id="KW-1003">Cell membrane</keyword>
<evidence type="ECO:0000256" key="2">
    <source>
        <dbReference type="ARBA" id="ARBA00022448"/>
    </source>
</evidence>
<dbReference type="AlphaFoldDB" id="B8CZU0"/>
<keyword evidence="2 5" id="KW-0813">Transport</keyword>
<dbReference type="GO" id="GO:0042956">
    <property type="term" value="P:maltodextrin transmembrane transport"/>
    <property type="evidence" value="ECO:0007669"/>
    <property type="project" value="TreeGrafter"/>
</dbReference>
<dbReference type="InterPro" id="IPR006059">
    <property type="entry name" value="SBP"/>
</dbReference>
<sequence>MKKVALLVVTLMLIFTLPTMAVTKLTIWEKYDEATQDPYFQSLVDEFNKTHEDIEVEMLHYNTEDLRENFQNAMMAGEGPDATISPFDHVGVFAVLGIAEPITDILPQDIKDALVDNALPAMSLDGEMYGVPIDMGNHLMLLYNKKFVKEPPKTWDELIKIAKKHTKDLDGDGVNDQFGLVYNLTEPFWFIPFMSGHGGWVMDENRQPTLNTDGVVNAFKFIRDLKFEHKIVPEECDYDIADSLFKENKAVFLINGDWSLNGYKAVEGLDFGTAAIPKFKDYEWPKPMMSGNGFIMAEGLSEEKQEALFEFIRFVLEKENQVRMVKELSILPSTKAAREVEFEDPILRGSIEQLNHTKPMPIVPEMRAIWDALRAPIQNVMNGSATPEDAAKEAQDLAEEGVGAMH</sequence>
<dbReference type="PANTHER" id="PTHR30061:SF50">
    <property type="entry name" value="MALTOSE_MALTODEXTRIN-BINDING PERIPLASMIC PROTEIN"/>
    <property type="match status" value="1"/>
</dbReference>
<protein>
    <recommendedName>
        <fullName evidence="5">Maltodextrin-binding protein</fullName>
    </recommendedName>
</protein>
<dbReference type="PRINTS" id="PR00181">
    <property type="entry name" value="MALTOSEBP"/>
</dbReference>
<dbReference type="eggNOG" id="COG2182">
    <property type="taxonomic scope" value="Bacteria"/>
</dbReference>
<accession>B8CZU0</accession>
<proteinExistence type="inferred from homology"/>
<evidence type="ECO:0000313" key="7">
    <source>
        <dbReference type="EMBL" id="ACL70792.1"/>
    </source>
</evidence>
<reference evidence="7 8" key="1">
    <citation type="journal article" date="2009" name="PLoS ONE">
        <title>Genome analysis of the anaerobic thermohalophilic bacterium Halothermothrix orenii.</title>
        <authorList>
            <person name="Mavromatis K."/>
            <person name="Ivanova N."/>
            <person name="Anderson I."/>
            <person name="Lykidis A."/>
            <person name="Hooper S.D."/>
            <person name="Sun H."/>
            <person name="Kunin V."/>
            <person name="Lapidus A."/>
            <person name="Hugenholtz P."/>
            <person name="Patel B."/>
            <person name="Kyrpides N.C."/>
        </authorList>
    </citation>
    <scope>NUCLEOTIDE SEQUENCE [LARGE SCALE GENOMIC DNA]</scope>
    <source>
        <strain evidence="8">H 168 / OCM 544 / DSM 9562</strain>
    </source>
</reference>
<dbReference type="HOGENOM" id="CLU_031285_17_0_9"/>
<keyword evidence="5" id="KW-0472">Membrane</keyword>
<keyword evidence="3 5" id="KW-0762">Sugar transport</keyword>
<evidence type="ECO:0000256" key="6">
    <source>
        <dbReference type="SAM" id="MobiDB-lite"/>
    </source>
</evidence>
<evidence type="ECO:0000256" key="4">
    <source>
        <dbReference type="ARBA" id="ARBA00022729"/>
    </source>
</evidence>
<dbReference type="GO" id="GO:1901982">
    <property type="term" value="F:maltose binding"/>
    <property type="evidence" value="ECO:0007669"/>
    <property type="project" value="TreeGrafter"/>
</dbReference>